<dbReference type="SMART" id="SM00387">
    <property type="entry name" value="HATPase_c"/>
    <property type="match status" value="1"/>
</dbReference>
<protein>
    <recommendedName>
        <fullName evidence="2">histidine kinase</fullName>
        <ecNumber evidence="2">2.7.13.3</ecNumber>
    </recommendedName>
</protein>
<keyword evidence="6 11" id="KW-0418">Kinase</keyword>
<keyword evidence="9" id="KW-0472">Membrane</keyword>
<accession>A0A923KQQ3</accession>
<evidence type="ECO:0000256" key="4">
    <source>
        <dbReference type="ARBA" id="ARBA00022679"/>
    </source>
</evidence>
<keyword evidence="9" id="KW-0812">Transmembrane</keyword>
<keyword evidence="4" id="KW-0808">Transferase</keyword>
<organism evidence="11 12">
    <name type="scientific">Undibacterium nitidum</name>
    <dbReference type="NCBI Taxonomy" id="2762298"/>
    <lineage>
        <taxon>Bacteria</taxon>
        <taxon>Pseudomonadati</taxon>
        <taxon>Pseudomonadota</taxon>
        <taxon>Betaproteobacteria</taxon>
        <taxon>Burkholderiales</taxon>
        <taxon>Oxalobacteraceae</taxon>
        <taxon>Undibacterium</taxon>
    </lineage>
</organism>
<dbReference type="Gene3D" id="3.30.565.10">
    <property type="entry name" value="Histidine kinase-like ATPase, C-terminal domain"/>
    <property type="match status" value="1"/>
</dbReference>
<dbReference type="PANTHER" id="PTHR43065:SF10">
    <property type="entry name" value="PEROXIDE STRESS-ACTIVATED HISTIDINE KINASE MAK3"/>
    <property type="match status" value="1"/>
</dbReference>
<dbReference type="SUPFAM" id="SSF55874">
    <property type="entry name" value="ATPase domain of HSP90 chaperone/DNA topoisomerase II/histidine kinase"/>
    <property type="match status" value="1"/>
</dbReference>
<keyword evidence="9" id="KW-1133">Transmembrane helix</keyword>
<proteinExistence type="predicted"/>
<dbReference type="InterPro" id="IPR004358">
    <property type="entry name" value="Sig_transdc_His_kin-like_C"/>
</dbReference>
<evidence type="ECO:0000256" key="3">
    <source>
        <dbReference type="ARBA" id="ARBA00022553"/>
    </source>
</evidence>
<keyword evidence="8" id="KW-0902">Two-component regulatory system</keyword>
<dbReference type="PANTHER" id="PTHR43065">
    <property type="entry name" value="SENSOR HISTIDINE KINASE"/>
    <property type="match status" value="1"/>
</dbReference>
<comment type="catalytic activity">
    <reaction evidence="1">
        <text>ATP + protein L-histidine = ADP + protein N-phospho-L-histidine.</text>
        <dbReference type="EC" id="2.7.13.3"/>
    </reaction>
</comment>
<dbReference type="Proteomes" id="UP000627446">
    <property type="component" value="Unassembled WGS sequence"/>
</dbReference>
<reference evidence="11" key="1">
    <citation type="submission" date="2020-08" db="EMBL/GenBank/DDBJ databases">
        <title>Novel species isolated from subtropical streams in China.</title>
        <authorList>
            <person name="Lu H."/>
        </authorList>
    </citation>
    <scope>NUCLEOTIDE SEQUENCE</scope>
    <source>
        <strain evidence="11">LX22W</strain>
    </source>
</reference>
<evidence type="ECO:0000256" key="6">
    <source>
        <dbReference type="ARBA" id="ARBA00022777"/>
    </source>
</evidence>
<dbReference type="PROSITE" id="PS50109">
    <property type="entry name" value="HIS_KIN"/>
    <property type="match status" value="1"/>
</dbReference>
<feature type="domain" description="Histidine kinase" evidence="10">
    <location>
        <begin position="311"/>
        <end position="532"/>
    </location>
</feature>
<feature type="transmembrane region" description="Helical" evidence="9">
    <location>
        <begin position="252"/>
        <end position="275"/>
    </location>
</feature>
<dbReference type="InterPro" id="IPR003594">
    <property type="entry name" value="HATPase_dom"/>
</dbReference>
<dbReference type="SMART" id="SM00388">
    <property type="entry name" value="HisKA"/>
    <property type="match status" value="1"/>
</dbReference>
<dbReference type="Pfam" id="PF02518">
    <property type="entry name" value="HATPase_c"/>
    <property type="match status" value="1"/>
</dbReference>
<dbReference type="InterPro" id="IPR005467">
    <property type="entry name" value="His_kinase_dom"/>
</dbReference>
<dbReference type="RefSeq" id="WP_186917826.1">
    <property type="nucleotide sequence ID" value="NZ_JACOFZ010000011.1"/>
</dbReference>
<evidence type="ECO:0000256" key="5">
    <source>
        <dbReference type="ARBA" id="ARBA00022741"/>
    </source>
</evidence>
<dbReference type="InterPro" id="IPR003661">
    <property type="entry name" value="HisK_dim/P_dom"/>
</dbReference>
<evidence type="ECO:0000256" key="7">
    <source>
        <dbReference type="ARBA" id="ARBA00022840"/>
    </source>
</evidence>
<dbReference type="EMBL" id="JACOFZ010000011">
    <property type="protein sequence ID" value="MBC3883203.1"/>
    <property type="molecule type" value="Genomic_DNA"/>
</dbReference>
<evidence type="ECO:0000256" key="1">
    <source>
        <dbReference type="ARBA" id="ARBA00000085"/>
    </source>
</evidence>
<keyword evidence="7" id="KW-0067">ATP-binding</keyword>
<dbReference type="InterPro" id="IPR036890">
    <property type="entry name" value="HATPase_C_sf"/>
</dbReference>
<dbReference type="Gene3D" id="1.10.287.130">
    <property type="match status" value="1"/>
</dbReference>
<evidence type="ECO:0000259" key="10">
    <source>
        <dbReference type="PROSITE" id="PS50109"/>
    </source>
</evidence>
<keyword evidence="3" id="KW-0597">Phosphoprotein</keyword>
<dbReference type="CDD" id="cd00082">
    <property type="entry name" value="HisKA"/>
    <property type="match status" value="1"/>
</dbReference>
<dbReference type="Pfam" id="PF00512">
    <property type="entry name" value="HisKA"/>
    <property type="match status" value="1"/>
</dbReference>
<keyword evidence="12" id="KW-1185">Reference proteome</keyword>
<keyword evidence="5" id="KW-0547">Nucleotide-binding</keyword>
<dbReference type="InterPro" id="IPR036097">
    <property type="entry name" value="HisK_dim/P_sf"/>
</dbReference>
<dbReference type="GO" id="GO:0005524">
    <property type="term" value="F:ATP binding"/>
    <property type="evidence" value="ECO:0007669"/>
    <property type="project" value="UniProtKB-KW"/>
</dbReference>
<gene>
    <name evidence="11" type="ORF">H8K36_17540</name>
</gene>
<feature type="transmembrane region" description="Helical" evidence="9">
    <location>
        <begin position="12"/>
        <end position="37"/>
    </location>
</feature>
<evidence type="ECO:0000313" key="12">
    <source>
        <dbReference type="Proteomes" id="UP000627446"/>
    </source>
</evidence>
<evidence type="ECO:0000313" key="11">
    <source>
        <dbReference type="EMBL" id="MBC3883203.1"/>
    </source>
</evidence>
<dbReference type="PRINTS" id="PR00344">
    <property type="entry name" value="BCTRLSENSOR"/>
</dbReference>
<comment type="caution">
    <text evidence="11">The sequence shown here is derived from an EMBL/GenBank/DDBJ whole genome shotgun (WGS) entry which is preliminary data.</text>
</comment>
<name>A0A923KQQ3_9BURK</name>
<evidence type="ECO:0000256" key="2">
    <source>
        <dbReference type="ARBA" id="ARBA00012438"/>
    </source>
</evidence>
<evidence type="ECO:0000256" key="8">
    <source>
        <dbReference type="ARBA" id="ARBA00023012"/>
    </source>
</evidence>
<evidence type="ECO:0000256" key="9">
    <source>
        <dbReference type="SAM" id="Phobius"/>
    </source>
</evidence>
<dbReference type="EC" id="2.7.13.3" evidence="2"/>
<dbReference type="AlphaFoldDB" id="A0A923KQQ3"/>
<dbReference type="SUPFAM" id="SSF47384">
    <property type="entry name" value="Homodimeric domain of signal transducing histidine kinase"/>
    <property type="match status" value="1"/>
</dbReference>
<sequence>MRFLPSRSLNSRWLWASLALFLTTGLFVLSTIGWNWYADQQASNARQSSLDLLWIEQTITNKLETHRSILQNWGEDIQSHNDQSHAEFLRRIDALIKENRAILAIEYIDRDQRRVLGLPIYEQRPVQLPPLNDPLIQEALSKAHGLKQASYSNVIEQFAPLWVLVVPLYSESRLLGDVIITYDLDKLLTQEVPWWFVQRYNLNLVDKENKQLSPSDSGTVEHQGDVNRLDFGGIHSGLSLKTSVREKRFAEWLLPSLGLAVVVFGALIAWLLHVLRRWFQERSRARQALRERDELLQHTARLSSLAEFASGIAHELNQPLAAIANYSAAIESFMNTPEPPWPKIEHALKKMGEESRRAGKIMHSMRNFIHKHSAPFELRELHHLLIDAIELVQDLARRNHIGIEIKQECAAMPIECDPEMLKQVFFNLLRNAIEAMAGIGLGGNITCVLQEDETAYIIQILDSGPGLSEPDKLFQAFYTSKADGMGLGLAICRTVVENHGGRITANNYTDPTLDNTKENTGASFTIRLPKTTAPLVPSGVLSVAISN</sequence>
<dbReference type="GO" id="GO:0000155">
    <property type="term" value="F:phosphorelay sensor kinase activity"/>
    <property type="evidence" value="ECO:0007669"/>
    <property type="project" value="InterPro"/>
</dbReference>